<dbReference type="InParanoid" id="A0A2T3AHE5"/>
<gene>
    <name evidence="1" type="ORF">BD289DRAFT_81717</name>
</gene>
<organism evidence="1 2">
    <name type="scientific">Coniella lustricola</name>
    <dbReference type="NCBI Taxonomy" id="2025994"/>
    <lineage>
        <taxon>Eukaryota</taxon>
        <taxon>Fungi</taxon>
        <taxon>Dikarya</taxon>
        <taxon>Ascomycota</taxon>
        <taxon>Pezizomycotina</taxon>
        <taxon>Sordariomycetes</taxon>
        <taxon>Sordariomycetidae</taxon>
        <taxon>Diaporthales</taxon>
        <taxon>Schizoparmaceae</taxon>
        <taxon>Coniella</taxon>
    </lineage>
</organism>
<sequence length="193" mass="21159">MGALFCSFRSMPRAGVPAETVKVRLLVDKPRLLNLAVMAKPTARLGARQDRGSGRLATEDKLSFSLAVSQVQKCPCNADCVMEGEGLFLGGLFCCRLSDPSTEYTGTWWQCFGVDPKISRRDLLAFLTPYVSGGLCTIVKLGSTCGTERCCTKLQECKSITETQCPRLILLAPQLDHSWNTLWFGSCSYKSCP</sequence>
<keyword evidence="2" id="KW-1185">Reference proteome</keyword>
<proteinExistence type="predicted"/>
<dbReference type="AlphaFoldDB" id="A0A2T3AHE5"/>
<dbReference type="Proteomes" id="UP000241462">
    <property type="component" value="Unassembled WGS sequence"/>
</dbReference>
<reference evidence="1 2" key="1">
    <citation type="journal article" date="2018" name="Mycol. Prog.">
        <title>Coniella lustricola, a new species from submerged detritus.</title>
        <authorList>
            <person name="Raudabaugh D.B."/>
            <person name="Iturriaga T."/>
            <person name="Carver A."/>
            <person name="Mondo S."/>
            <person name="Pangilinan J."/>
            <person name="Lipzen A."/>
            <person name="He G."/>
            <person name="Amirebrahimi M."/>
            <person name="Grigoriev I.V."/>
            <person name="Miller A.N."/>
        </authorList>
    </citation>
    <scope>NUCLEOTIDE SEQUENCE [LARGE SCALE GENOMIC DNA]</scope>
    <source>
        <strain evidence="1 2">B22-T-1</strain>
    </source>
</reference>
<evidence type="ECO:0000313" key="1">
    <source>
        <dbReference type="EMBL" id="PSR97622.1"/>
    </source>
</evidence>
<accession>A0A2T3AHE5</accession>
<protein>
    <submittedName>
        <fullName evidence="1">Uncharacterized protein</fullName>
    </submittedName>
</protein>
<name>A0A2T3AHE5_9PEZI</name>
<dbReference type="EMBL" id="KZ678389">
    <property type="protein sequence ID" value="PSR97622.1"/>
    <property type="molecule type" value="Genomic_DNA"/>
</dbReference>
<evidence type="ECO:0000313" key="2">
    <source>
        <dbReference type="Proteomes" id="UP000241462"/>
    </source>
</evidence>